<comment type="subcellular location">
    <subcellularLocation>
        <location evidence="1 3">Nucleus</location>
    </subcellularLocation>
</comment>
<evidence type="ECO:0000256" key="4">
    <source>
        <dbReference type="SAM" id="MobiDB-lite"/>
    </source>
</evidence>
<dbReference type="PANTHER" id="PTHR15141:SF76">
    <property type="entry name" value="TRANSCRIPTION ELONGATION FACTOR B POLYPEPTIDE 3"/>
    <property type="match status" value="1"/>
</dbReference>
<dbReference type="SMART" id="SM00509">
    <property type="entry name" value="TFS2N"/>
    <property type="match status" value="1"/>
</dbReference>
<dbReference type="PANTHER" id="PTHR15141">
    <property type="entry name" value="TRANSCRIPTION ELONGATION FACTOR B POLYPEPTIDE 3"/>
    <property type="match status" value="1"/>
</dbReference>
<sequence length="807" mass="92522">MSNVAEQIHLYQRKLEKYAKGKETDKLLYYIHKLKYLDVTVSHLEVTGVGRSVNSLRHHEGLVGEKARALVNKWKVMVKAEEDEGEDEEFEEEETEEEEEEEKERAKPVAPQRNKERHEAEDRDSEGGEEDDEEDDRLQIEEDANETVEYEDEGDGYKYIPEPLMGSKIGSGYGDHSLDSDDENMDSYNPVTSQRDYQMNSGSPAIAVEYHPSGSRMDSPAAISSPSWKDGSPSGSFDRKNGSSSKSSPKKSIKEDKERYREKERHKDREKNKHKESSGSHKEHKHKEKHKHRDREERKAEKEKIKSHKDKHRDKDRHNSDKTPDNKHNQEEYSEKSRSEKDLEGGIVNGFSTPEVERSVEGRQESRDSDKRDDEKRKDKSHRKENSSGRDSLLKENRIKESSRERESSRENENKVREKEKRKEEKHRDKNKDSSACGSSKKDKHKKDLDPRKNQRELEDSESDKKKKKKSDGDEGAAFGAALMGLDSPVKRKKKKKKKSLEKERDSSDDEQPSTSHSSNKRIHSDGGGLPDPKKPRLLIQSPQKIPTLPSLGPLIPDEAPLLPEINPNYKPLPRVPIRDEPSDCITSKMTEEEALNIMLQSKSNRRSKVYSGKVSGLSYVPTLYEVCIRVLQENIDALEFTGGIPFEILRPVLERASPQQLLNLEDYNHYLLQDTNKLEEMETWREMWIRCFEERERKLKSLTQNLQQRISTAVPKRTTKLAFVDTAAKVPKSVARAQAKYGTAAPSATAAKPGKANEVAARKTAMQNVQRAERVAGNPRPVSAKNKKVAPLMAKTRQFFKKAFRR</sequence>
<organism evidence="6 7">
    <name type="scientific">Homarus americanus</name>
    <name type="common">American lobster</name>
    <dbReference type="NCBI Taxonomy" id="6706"/>
    <lineage>
        <taxon>Eukaryota</taxon>
        <taxon>Metazoa</taxon>
        <taxon>Ecdysozoa</taxon>
        <taxon>Arthropoda</taxon>
        <taxon>Crustacea</taxon>
        <taxon>Multicrustacea</taxon>
        <taxon>Malacostraca</taxon>
        <taxon>Eumalacostraca</taxon>
        <taxon>Eucarida</taxon>
        <taxon>Decapoda</taxon>
        <taxon>Pleocyemata</taxon>
        <taxon>Astacidea</taxon>
        <taxon>Nephropoidea</taxon>
        <taxon>Nephropidae</taxon>
        <taxon>Homarus</taxon>
    </lineage>
</organism>
<dbReference type="Gene3D" id="6.10.250.3180">
    <property type="match status" value="1"/>
</dbReference>
<dbReference type="InterPro" id="IPR051870">
    <property type="entry name" value="Elongin-A_domain"/>
</dbReference>
<dbReference type="Gene3D" id="1.20.930.10">
    <property type="entry name" value="Conserved domain common to transcription factors TFIIS, elongin A, CRSP70"/>
    <property type="match status" value="1"/>
</dbReference>
<evidence type="ECO:0000256" key="1">
    <source>
        <dbReference type="ARBA" id="ARBA00004123"/>
    </source>
</evidence>
<proteinExistence type="predicted"/>
<evidence type="ECO:0000313" key="6">
    <source>
        <dbReference type="EMBL" id="KAG7157075.1"/>
    </source>
</evidence>
<gene>
    <name evidence="6" type="primary">Eloa-L</name>
    <name evidence="6" type="ORF">Hamer_G019304</name>
</gene>
<dbReference type="PROSITE" id="PS51319">
    <property type="entry name" value="TFIIS_N"/>
    <property type="match status" value="1"/>
</dbReference>
<accession>A0A8J5JK48</accession>
<feature type="compositionally biased region" description="Basic and acidic residues" evidence="4">
    <location>
        <begin position="252"/>
        <end position="281"/>
    </location>
</feature>
<feature type="region of interest" description="Disordered" evidence="4">
    <location>
        <begin position="80"/>
        <end position="538"/>
    </location>
</feature>
<evidence type="ECO:0000313" key="7">
    <source>
        <dbReference type="Proteomes" id="UP000747542"/>
    </source>
</evidence>
<reference evidence="6" key="1">
    <citation type="journal article" date="2021" name="Sci. Adv.">
        <title>The American lobster genome reveals insights on longevity, neural, and immune adaptations.</title>
        <authorList>
            <person name="Polinski J.M."/>
            <person name="Zimin A.V."/>
            <person name="Clark K.F."/>
            <person name="Kohn A.B."/>
            <person name="Sadowski N."/>
            <person name="Timp W."/>
            <person name="Ptitsyn A."/>
            <person name="Khanna P."/>
            <person name="Romanova D.Y."/>
            <person name="Williams P."/>
            <person name="Greenwood S.J."/>
            <person name="Moroz L.L."/>
            <person name="Walt D.R."/>
            <person name="Bodnar A.G."/>
        </authorList>
    </citation>
    <scope>NUCLEOTIDE SEQUENCE</scope>
    <source>
        <strain evidence="6">GMGI-L3</strain>
    </source>
</reference>
<feature type="compositionally biased region" description="Acidic residues" evidence="4">
    <location>
        <begin position="81"/>
        <end position="102"/>
    </location>
</feature>
<dbReference type="SUPFAM" id="SSF47676">
    <property type="entry name" value="Conserved domain common to transcription factors TFIIS, elongin A, CRSP70"/>
    <property type="match status" value="1"/>
</dbReference>
<comment type="caution">
    <text evidence="6">The sequence shown here is derived from an EMBL/GenBank/DDBJ whole genome shotgun (WGS) entry which is preliminary data.</text>
</comment>
<protein>
    <submittedName>
        <fullName evidence="6">Elongin-A-like</fullName>
    </submittedName>
</protein>
<feature type="compositionally biased region" description="Polar residues" evidence="4">
    <location>
        <begin position="186"/>
        <end position="203"/>
    </location>
</feature>
<dbReference type="InterPro" id="IPR017923">
    <property type="entry name" value="TFIIS_N"/>
</dbReference>
<keyword evidence="2 3" id="KW-0539">Nucleus</keyword>
<dbReference type="InterPro" id="IPR003617">
    <property type="entry name" value="TFIIS/CRSP70_N_sub"/>
</dbReference>
<name>A0A8J5JK48_HOMAM</name>
<feature type="compositionally biased region" description="Basic residues" evidence="4">
    <location>
        <begin position="282"/>
        <end position="293"/>
    </location>
</feature>
<dbReference type="Pfam" id="PF08711">
    <property type="entry name" value="Med26"/>
    <property type="match status" value="1"/>
</dbReference>
<feature type="compositionally biased region" description="Basic and acidic residues" evidence="4">
    <location>
        <begin position="294"/>
        <end position="304"/>
    </location>
</feature>
<feature type="domain" description="TFIIS N-terminal" evidence="5">
    <location>
        <begin position="6"/>
        <end position="81"/>
    </location>
</feature>
<feature type="compositionally biased region" description="Basic and acidic residues" evidence="4">
    <location>
        <begin position="103"/>
        <end position="121"/>
    </location>
</feature>
<dbReference type="Proteomes" id="UP000747542">
    <property type="component" value="Unassembled WGS sequence"/>
</dbReference>
<feature type="compositionally biased region" description="Basic and acidic residues" evidence="4">
    <location>
        <begin position="446"/>
        <end position="458"/>
    </location>
</feature>
<dbReference type="EMBL" id="JAHLQT010038152">
    <property type="protein sequence ID" value="KAG7157075.1"/>
    <property type="molecule type" value="Genomic_DNA"/>
</dbReference>
<feature type="compositionally biased region" description="Basic residues" evidence="4">
    <location>
        <begin position="305"/>
        <end position="315"/>
    </location>
</feature>
<dbReference type="AlphaFoldDB" id="A0A8J5JK48"/>
<feature type="compositionally biased region" description="Basic and acidic residues" evidence="4">
    <location>
        <begin position="316"/>
        <end position="344"/>
    </location>
</feature>
<evidence type="ECO:0000256" key="2">
    <source>
        <dbReference type="ARBA" id="ARBA00023242"/>
    </source>
</evidence>
<feature type="compositionally biased region" description="Basic and acidic residues" evidence="4">
    <location>
        <begin position="355"/>
        <end position="433"/>
    </location>
</feature>
<keyword evidence="7" id="KW-1185">Reference proteome</keyword>
<evidence type="ECO:0000256" key="3">
    <source>
        <dbReference type="PROSITE-ProRule" id="PRU00649"/>
    </source>
</evidence>
<feature type="compositionally biased region" description="Acidic residues" evidence="4">
    <location>
        <begin position="122"/>
        <end position="154"/>
    </location>
</feature>
<evidence type="ECO:0000259" key="5">
    <source>
        <dbReference type="PROSITE" id="PS51319"/>
    </source>
</evidence>
<dbReference type="GO" id="GO:0005634">
    <property type="term" value="C:nucleus"/>
    <property type="evidence" value="ECO:0007669"/>
    <property type="project" value="UniProtKB-SubCell"/>
</dbReference>
<feature type="compositionally biased region" description="Basic residues" evidence="4">
    <location>
        <begin position="491"/>
        <end position="500"/>
    </location>
</feature>
<dbReference type="InterPro" id="IPR035441">
    <property type="entry name" value="TFIIS/LEDGF_dom_sf"/>
</dbReference>